<evidence type="ECO:0000313" key="3">
    <source>
        <dbReference type="Proteomes" id="UP001174934"/>
    </source>
</evidence>
<sequence>MWEDGRHGLAGEVGFGRLRAVFSLQPGKDDVGKHKRRGLSPASGISHHDIGHSCPMFSFCVPPVDRKRTGSPHTADCVCKS</sequence>
<protein>
    <submittedName>
        <fullName evidence="2">Uncharacterized protein</fullName>
    </submittedName>
</protein>
<organism evidence="2 3">
    <name type="scientific">Bombardia bombarda</name>
    <dbReference type="NCBI Taxonomy" id="252184"/>
    <lineage>
        <taxon>Eukaryota</taxon>
        <taxon>Fungi</taxon>
        <taxon>Dikarya</taxon>
        <taxon>Ascomycota</taxon>
        <taxon>Pezizomycotina</taxon>
        <taxon>Sordariomycetes</taxon>
        <taxon>Sordariomycetidae</taxon>
        <taxon>Sordariales</taxon>
        <taxon>Lasiosphaeriaceae</taxon>
        <taxon>Bombardia</taxon>
    </lineage>
</organism>
<evidence type="ECO:0000256" key="1">
    <source>
        <dbReference type="SAM" id="MobiDB-lite"/>
    </source>
</evidence>
<accession>A0AA39X713</accession>
<keyword evidence="3" id="KW-1185">Reference proteome</keyword>
<dbReference type="Proteomes" id="UP001174934">
    <property type="component" value="Unassembled WGS sequence"/>
</dbReference>
<comment type="caution">
    <text evidence="2">The sequence shown here is derived from an EMBL/GenBank/DDBJ whole genome shotgun (WGS) entry which is preliminary data.</text>
</comment>
<dbReference type="AlphaFoldDB" id="A0AA39X713"/>
<name>A0AA39X713_9PEZI</name>
<dbReference type="EMBL" id="JAULSR010000002">
    <property type="protein sequence ID" value="KAK0628486.1"/>
    <property type="molecule type" value="Genomic_DNA"/>
</dbReference>
<proteinExistence type="predicted"/>
<gene>
    <name evidence="2" type="ORF">B0T17DRAFT_522839</name>
</gene>
<feature type="region of interest" description="Disordered" evidence="1">
    <location>
        <begin position="27"/>
        <end position="47"/>
    </location>
</feature>
<reference evidence="2" key="1">
    <citation type="submission" date="2023-06" db="EMBL/GenBank/DDBJ databases">
        <title>Genome-scale phylogeny and comparative genomics of the fungal order Sordariales.</title>
        <authorList>
            <consortium name="Lawrence Berkeley National Laboratory"/>
            <person name="Hensen N."/>
            <person name="Bonometti L."/>
            <person name="Westerberg I."/>
            <person name="Brannstrom I.O."/>
            <person name="Guillou S."/>
            <person name="Cros-Aarteil S."/>
            <person name="Calhoun S."/>
            <person name="Haridas S."/>
            <person name="Kuo A."/>
            <person name="Mondo S."/>
            <person name="Pangilinan J."/>
            <person name="Riley R."/>
            <person name="LaButti K."/>
            <person name="Andreopoulos B."/>
            <person name="Lipzen A."/>
            <person name="Chen C."/>
            <person name="Yanf M."/>
            <person name="Daum C."/>
            <person name="Ng V."/>
            <person name="Clum A."/>
            <person name="Steindorff A."/>
            <person name="Ohm R."/>
            <person name="Martin F."/>
            <person name="Silar P."/>
            <person name="Natvig D."/>
            <person name="Lalanne C."/>
            <person name="Gautier V."/>
            <person name="Ament-velasquez S.L."/>
            <person name="Kruys A."/>
            <person name="Hutchinson M.I."/>
            <person name="Powell A.J."/>
            <person name="Barry K."/>
            <person name="Miller A.N."/>
            <person name="Grigoriev I.V."/>
            <person name="Debuchy R."/>
            <person name="Gladieux P."/>
            <person name="Thoren M.H."/>
            <person name="Johannesson H."/>
        </authorList>
    </citation>
    <scope>NUCLEOTIDE SEQUENCE</scope>
    <source>
        <strain evidence="2">SMH3391-2</strain>
    </source>
</reference>
<evidence type="ECO:0000313" key="2">
    <source>
        <dbReference type="EMBL" id="KAK0628486.1"/>
    </source>
</evidence>